<keyword evidence="2" id="KW-1185">Reference proteome</keyword>
<organism evidence="1 2">
    <name type="scientific">Melastoma candidum</name>
    <dbReference type="NCBI Taxonomy" id="119954"/>
    <lineage>
        <taxon>Eukaryota</taxon>
        <taxon>Viridiplantae</taxon>
        <taxon>Streptophyta</taxon>
        <taxon>Embryophyta</taxon>
        <taxon>Tracheophyta</taxon>
        <taxon>Spermatophyta</taxon>
        <taxon>Magnoliopsida</taxon>
        <taxon>eudicotyledons</taxon>
        <taxon>Gunneridae</taxon>
        <taxon>Pentapetalae</taxon>
        <taxon>rosids</taxon>
        <taxon>malvids</taxon>
        <taxon>Myrtales</taxon>
        <taxon>Melastomataceae</taxon>
        <taxon>Melastomatoideae</taxon>
        <taxon>Melastomateae</taxon>
        <taxon>Melastoma</taxon>
    </lineage>
</organism>
<protein>
    <submittedName>
        <fullName evidence="1">Uncharacterized protein</fullName>
    </submittedName>
</protein>
<evidence type="ECO:0000313" key="1">
    <source>
        <dbReference type="EMBL" id="KAI4388820.1"/>
    </source>
</evidence>
<comment type="caution">
    <text evidence="1">The sequence shown here is derived from an EMBL/GenBank/DDBJ whole genome shotgun (WGS) entry which is preliminary data.</text>
</comment>
<dbReference type="EMBL" id="CM042880">
    <property type="protein sequence ID" value="KAI4388820.1"/>
    <property type="molecule type" value="Genomic_DNA"/>
</dbReference>
<gene>
    <name evidence="1" type="ORF">MLD38_001116</name>
</gene>
<sequence>MITRLFHSRSRDLNGGAASIFIVGHLFEVTFRKLRTGYQQEPQQALRMHPQQYLGDDFIRKPNEIISSPAWNTPSLFTVHFRSGRESGSTKNATKDNRLKLTSRFGLWSSLPRKRKSMVCL</sequence>
<reference evidence="2" key="1">
    <citation type="journal article" date="2023" name="Front. Plant Sci.">
        <title>Chromosomal-level genome assembly of Melastoma candidum provides insights into trichome evolution.</title>
        <authorList>
            <person name="Zhong Y."/>
            <person name="Wu W."/>
            <person name="Sun C."/>
            <person name="Zou P."/>
            <person name="Liu Y."/>
            <person name="Dai S."/>
            <person name="Zhou R."/>
        </authorList>
    </citation>
    <scope>NUCLEOTIDE SEQUENCE [LARGE SCALE GENOMIC DNA]</scope>
</reference>
<accession>A0ACB9SD63</accession>
<name>A0ACB9SD63_9MYRT</name>
<proteinExistence type="predicted"/>
<evidence type="ECO:0000313" key="2">
    <source>
        <dbReference type="Proteomes" id="UP001057402"/>
    </source>
</evidence>
<dbReference type="Proteomes" id="UP001057402">
    <property type="component" value="Chromosome 1"/>
</dbReference>